<feature type="repeat" description="WD" evidence="11">
    <location>
        <begin position="642"/>
        <end position="680"/>
    </location>
</feature>
<dbReference type="GO" id="GO:0002098">
    <property type="term" value="P:tRNA wobble uridine modification"/>
    <property type="evidence" value="ECO:0007669"/>
    <property type="project" value="InterPro"/>
</dbReference>
<dbReference type="OMA" id="ENFRHIS"/>
<dbReference type="InterPro" id="IPR001680">
    <property type="entry name" value="WD40_rpt"/>
</dbReference>
<dbReference type="InterPro" id="IPR037289">
    <property type="entry name" value="Elp2"/>
</dbReference>
<dbReference type="SUPFAM" id="SSF50978">
    <property type="entry name" value="WD40 repeat-like"/>
    <property type="match status" value="2"/>
</dbReference>
<feature type="repeat" description="WD" evidence="11">
    <location>
        <begin position="371"/>
        <end position="401"/>
    </location>
</feature>
<feature type="repeat" description="WD" evidence="11">
    <location>
        <begin position="274"/>
        <end position="307"/>
    </location>
</feature>
<evidence type="ECO:0000256" key="8">
    <source>
        <dbReference type="ARBA" id="ARBA00022694"/>
    </source>
</evidence>
<accession>A0A336LX18</accession>
<evidence type="ECO:0000256" key="6">
    <source>
        <dbReference type="ARBA" id="ARBA00022490"/>
    </source>
</evidence>
<organism evidence="12">
    <name type="scientific">Culicoides sonorensis</name>
    <name type="common">Biting midge</name>
    <dbReference type="NCBI Taxonomy" id="179676"/>
    <lineage>
        <taxon>Eukaryota</taxon>
        <taxon>Metazoa</taxon>
        <taxon>Ecdysozoa</taxon>
        <taxon>Arthropoda</taxon>
        <taxon>Hexapoda</taxon>
        <taxon>Insecta</taxon>
        <taxon>Pterygota</taxon>
        <taxon>Neoptera</taxon>
        <taxon>Endopterygota</taxon>
        <taxon>Diptera</taxon>
        <taxon>Nematocera</taxon>
        <taxon>Chironomoidea</taxon>
        <taxon>Ceratopogonidae</taxon>
        <taxon>Ceratopogoninae</taxon>
        <taxon>Culicoides</taxon>
        <taxon>Monoculicoides</taxon>
    </lineage>
</organism>
<dbReference type="GO" id="GO:0005634">
    <property type="term" value="C:nucleus"/>
    <property type="evidence" value="ECO:0007669"/>
    <property type="project" value="UniProtKB-SubCell"/>
</dbReference>
<keyword evidence="7 11" id="KW-0853">WD repeat</keyword>
<evidence type="ECO:0000256" key="2">
    <source>
        <dbReference type="ARBA" id="ARBA00004496"/>
    </source>
</evidence>
<keyword evidence="6" id="KW-0963">Cytoplasm</keyword>
<dbReference type="PANTHER" id="PTHR44111:SF1">
    <property type="entry name" value="ELONGATOR COMPLEX PROTEIN 2"/>
    <property type="match status" value="1"/>
</dbReference>
<gene>
    <name evidence="12" type="primary">CSON006584</name>
</gene>
<evidence type="ECO:0000256" key="3">
    <source>
        <dbReference type="ARBA" id="ARBA00005043"/>
    </source>
</evidence>
<feature type="repeat" description="WD" evidence="11">
    <location>
        <begin position="197"/>
        <end position="241"/>
    </location>
</feature>
<protein>
    <recommendedName>
        <fullName evidence="5">Elongator complex protein 2</fullName>
    </recommendedName>
</protein>
<evidence type="ECO:0000256" key="4">
    <source>
        <dbReference type="ARBA" id="ARBA00005881"/>
    </source>
</evidence>
<comment type="similarity">
    <text evidence="4">Belongs to the WD repeat ELP2 family.</text>
</comment>
<dbReference type="SUPFAM" id="SSF50993">
    <property type="entry name" value="Peptidase/esterase 'gauge' domain"/>
    <property type="match status" value="1"/>
</dbReference>
<dbReference type="PROSITE" id="PS50294">
    <property type="entry name" value="WD_REPEATS_REGION"/>
    <property type="match status" value="1"/>
</dbReference>
<dbReference type="PANTHER" id="PTHR44111">
    <property type="entry name" value="ELONGATOR COMPLEX PROTEIN 2"/>
    <property type="match status" value="1"/>
</dbReference>
<evidence type="ECO:0000256" key="7">
    <source>
        <dbReference type="ARBA" id="ARBA00022574"/>
    </source>
</evidence>
<evidence type="ECO:0000256" key="11">
    <source>
        <dbReference type="PROSITE-ProRule" id="PRU00221"/>
    </source>
</evidence>
<dbReference type="GO" id="GO:0005737">
    <property type="term" value="C:cytoplasm"/>
    <property type="evidence" value="ECO:0007669"/>
    <property type="project" value="UniProtKB-SubCell"/>
</dbReference>
<evidence type="ECO:0000256" key="1">
    <source>
        <dbReference type="ARBA" id="ARBA00004123"/>
    </source>
</evidence>
<keyword evidence="9" id="KW-0677">Repeat</keyword>
<dbReference type="PROSITE" id="PS50082">
    <property type="entry name" value="WD_REPEATS_2"/>
    <property type="match status" value="5"/>
</dbReference>
<evidence type="ECO:0000256" key="9">
    <source>
        <dbReference type="ARBA" id="ARBA00022737"/>
    </source>
</evidence>
<dbReference type="Gene3D" id="2.130.10.10">
    <property type="entry name" value="YVTN repeat-like/Quinoprotein amine dehydrogenase"/>
    <property type="match status" value="4"/>
</dbReference>
<dbReference type="SMART" id="SM00320">
    <property type="entry name" value="WD40"/>
    <property type="match status" value="12"/>
</dbReference>
<proteinExistence type="inferred from homology"/>
<comment type="subcellular location">
    <subcellularLocation>
        <location evidence="2">Cytoplasm</location>
    </subcellularLocation>
    <subcellularLocation>
        <location evidence="1">Nucleus</location>
    </subcellularLocation>
</comment>
<keyword evidence="10" id="KW-0539">Nucleus</keyword>
<dbReference type="AlphaFoldDB" id="A0A336LX18"/>
<evidence type="ECO:0000256" key="5">
    <source>
        <dbReference type="ARBA" id="ARBA00020267"/>
    </source>
</evidence>
<dbReference type="VEuPathDB" id="VectorBase:CSON006584"/>
<evidence type="ECO:0000313" key="12">
    <source>
        <dbReference type="EMBL" id="SSX22350.1"/>
    </source>
</evidence>
<reference evidence="12" key="1">
    <citation type="submission" date="2018-07" db="EMBL/GenBank/DDBJ databases">
        <authorList>
            <person name="Quirk P.G."/>
            <person name="Krulwich T.A."/>
        </authorList>
    </citation>
    <scope>NUCLEOTIDE SEQUENCE</scope>
</reference>
<dbReference type="EMBL" id="UFQT01000246">
    <property type="protein sequence ID" value="SSX22350.1"/>
    <property type="molecule type" value="Genomic_DNA"/>
</dbReference>
<name>A0A336LX18_CULSO</name>
<feature type="repeat" description="WD" evidence="11">
    <location>
        <begin position="100"/>
        <end position="134"/>
    </location>
</feature>
<keyword evidence="8" id="KW-0819">tRNA processing</keyword>
<dbReference type="Pfam" id="PF00400">
    <property type="entry name" value="WD40"/>
    <property type="match status" value="8"/>
</dbReference>
<dbReference type="FunFam" id="2.130.10.10:FF:000400">
    <property type="entry name" value="Elongator acetyltransferase complex subunit 2"/>
    <property type="match status" value="1"/>
</dbReference>
<dbReference type="InterPro" id="IPR015943">
    <property type="entry name" value="WD40/YVTN_repeat-like_dom_sf"/>
</dbReference>
<dbReference type="InterPro" id="IPR036322">
    <property type="entry name" value="WD40_repeat_dom_sf"/>
</dbReference>
<comment type="pathway">
    <text evidence="3">tRNA modification; 5-methoxycarbonylmethyl-2-thiouridine-tRNA biosynthesis.</text>
</comment>
<dbReference type="UniPathway" id="UPA00988"/>
<dbReference type="GO" id="GO:0033588">
    <property type="term" value="C:elongator holoenzyme complex"/>
    <property type="evidence" value="ECO:0007669"/>
    <property type="project" value="InterPro"/>
</dbReference>
<sequence length="775" mass="87467">MAKIENIYTSVACNRTANSLDWNSLNQIAFAAKNSILIYEQRSNDDLWKVTKTLVKHTDRVNTVKWIHDSSQTVCGLISGSDDKTSIIWSGTVFNETVVLEGHSGSVTTLDTFQSGDQYLVATTGADCTVKIWNGILSKSFECIQTLDLHGRLCFALRIVPIQNESNDCLLIIGTDDCKIGLLTRTENGDFVKTLILTGHEDWILGLDYVIDEESNIFLASSSQDTFIRLWKISKVRKRENTEIVSKFTMNVEADDRRFKVKDELFSVSLESVLQGHEGWVSSVNWHRSANKLQLLSSSADKTLIIWTPDTDGIWTEKVRTGEVGGNGFGFFGAKFSPDGKSIIGHAYYGSLHRWNQDAENDRLWNPAIVTSGHFAEVQDLVWEPQGKFLVSVSHDQTTRIHAPWTRDGKEILWHELARPQIHGYDMHCVAMVSRYRLASGAEEKIIRVFDAPVNFVQNFREICEIADDPEGNVVLETSSKGASRPTLGLSNRAVNDNTVVDAGELQNHQYPEHYFVETLFTEPPKEETLMQNTLWPEIQKLYGHDGYEVFSLTSSHNGKLLASSCKATTADHAQILLWDTTTWKVTQKLKSHQLTVTQMKFSPNDKFLLTVSRDRKWSLFEERDGTFELKESSNPKTNGIHARIIWTCDWTRDSQIFITGSRDKKVVAWKINNDDGTVKALSTLDTEADITALAVSHHDSISGNQHLIAIGFGNGVISLYNLNLDGNWDFLERISQNNAHHLTVKRLSFRPESKNIELASCSEDNFVRIMRINL</sequence>
<evidence type="ECO:0000256" key="10">
    <source>
        <dbReference type="ARBA" id="ARBA00023242"/>
    </source>
</evidence>